<proteinExistence type="predicted"/>
<accession>A0AAE7SLC7</accession>
<dbReference type="KEGG" id="vg:79993962"/>
<dbReference type="GeneID" id="79993962"/>
<dbReference type="EMBL" id="MZ209303">
    <property type="protein sequence ID" value="QXO13246.1"/>
    <property type="molecule type" value="Genomic_DNA"/>
</dbReference>
<evidence type="ECO:0000313" key="1">
    <source>
        <dbReference type="EMBL" id="QXO13246.1"/>
    </source>
</evidence>
<reference evidence="1 2" key="1">
    <citation type="submission" date="2021-05" db="EMBL/GenBank/DDBJ databases">
        <authorList>
            <person name="Alagappan S."/>
            <person name="Huber N."/>
            <person name="Angle L.E."/>
            <person name="Beckman N.B."/>
            <person name="Mazivanhanga P.R."/>
            <person name="Xu Z."/>
            <person name="Ghazi H.R."/>
            <person name="Miller M."/>
            <person name="Warner J.K."/>
            <person name="Sabetta M.E."/>
            <person name="Breitenberger C.A."/>
            <person name="Daniels C.J."/>
            <person name="Ball S.L."/>
            <person name="Garlena R.A."/>
            <person name="Russell D.A."/>
            <person name="Jacobs-Sera D."/>
            <person name="Hatfull G.F."/>
        </authorList>
    </citation>
    <scope>NUCLEOTIDE SEQUENCE [LARGE SCALE GENOMIC DNA]</scope>
</reference>
<dbReference type="Proteomes" id="UP000828546">
    <property type="component" value="Segment"/>
</dbReference>
<sequence length="47" mass="5401">MKCPKCGRRQSLFAITVDEEFFDFHHPDGALSCEYVPIILRGNKESD</sequence>
<dbReference type="RefSeq" id="YP_010750606.1">
    <property type="nucleotide sequence ID" value="NC_073335.1"/>
</dbReference>
<keyword evidence="2" id="KW-1185">Reference proteome</keyword>
<organism evidence="1 2">
    <name type="scientific">Arthrobacter phage DevitoJr</name>
    <dbReference type="NCBI Taxonomy" id="2859477"/>
    <lineage>
        <taxon>Viruses</taxon>
        <taxon>Duplodnaviria</taxon>
        <taxon>Heunggongvirae</taxon>
        <taxon>Uroviricota</taxon>
        <taxon>Caudoviricetes</taxon>
        <taxon>Gordonvirus</taxon>
        <taxon>Gordonvirus devitoJr</taxon>
    </lineage>
</organism>
<protein>
    <submittedName>
        <fullName evidence="1">Uncharacterized protein</fullName>
    </submittedName>
</protein>
<gene>
    <name evidence="1" type="primary">66</name>
    <name evidence="1" type="ORF">SEA_DEVITOJR_66</name>
</gene>
<evidence type="ECO:0000313" key="2">
    <source>
        <dbReference type="Proteomes" id="UP000828546"/>
    </source>
</evidence>
<name>A0AAE7SLC7_9CAUD</name>